<evidence type="ECO:0000256" key="1">
    <source>
        <dbReference type="ARBA" id="ARBA00023002"/>
    </source>
</evidence>
<dbReference type="HOGENOM" id="CLU_044999_1_0_1"/>
<dbReference type="InterPro" id="IPR002347">
    <property type="entry name" value="SDR_fam"/>
</dbReference>
<evidence type="ECO:0008006" key="4">
    <source>
        <dbReference type="Google" id="ProtNLM"/>
    </source>
</evidence>
<dbReference type="GO" id="GO:0016491">
    <property type="term" value="F:oxidoreductase activity"/>
    <property type="evidence" value="ECO:0007669"/>
    <property type="project" value="UniProtKB-KW"/>
</dbReference>
<dbReference type="EMBL" id="KN838578">
    <property type="protein sequence ID" value="KIK03606.1"/>
    <property type="molecule type" value="Genomic_DNA"/>
</dbReference>
<dbReference type="PRINTS" id="PR00081">
    <property type="entry name" value="GDHRDH"/>
</dbReference>
<dbReference type="Proteomes" id="UP000054477">
    <property type="component" value="Unassembled WGS sequence"/>
</dbReference>
<reference evidence="2 3" key="1">
    <citation type="submission" date="2014-04" db="EMBL/GenBank/DDBJ databases">
        <authorList>
            <consortium name="DOE Joint Genome Institute"/>
            <person name="Kuo A."/>
            <person name="Kohler A."/>
            <person name="Nagy L.G."/>
            <person name="Floudas D."/>
            <person name="Copeland A."/>
            <person name="Barry K.W."/>
            <person name="Cichocki N."/>
            <person name="Veneault-Fourrey C."/>
            <person name="LaButti K."/>
            <person name="Lindquist E.A."/>
            <person name="Lipzen A."/>
            <person name="Lundell T."/>
            <person name="Morin E."/>
            <person name="Murat C."/>
            <person name="Sun H."/>
            <person name="Tunlid A."/>
            <person name="Henrissat B."/>
            <person name="Grigoriev I.V."/>
            <person name="Hibbett D.S."/>
            <person name="Martin F."/>
            <person name="Nordberg H.P."/>
            <person name="Cantor M.N."/>
            <person name="Hua S.X."/>
        </authorList>
    </citation>
    <scope>NUCLEOTIDE SEQUENCE [LARGE SCALE GENOMIC DNA]</scope>
    <source>
        <strain evidence="2 3">LaAM-08-1</strain>
    </source>
</reference>
<name>A0A0C9XFD1_9AGAR</name>
<dbReference type="AlphaFoldDB" id="A0A0C9XFD1"/>
<dbReference type="STRING" id="1095629.A0A0C9XFD1"/>
<keyword evidence="1" id="KW-0560">Oxidoreductase</keyword>
<gene>
    <name evidence="2" type="ORF">K443DRAFT_676610</name>
</gene>
<dbReference type="OrthoDB" id="2898509at2759"/>
<dbReference type="InterPro" id="IPR036291">
    <property type="entry name" value="NAD(P)-bd_dom_sf"/>
</dbReference>
<dbReference type="Pfam" id="PF00106">
    <property type="entry name" value="adh_short"/>
    <property type="match status" value="1"/>
</dbReference>
<protein>
    <recommendedName>
        <fullName evidence="4">NAD(P)-binding protein</fullName>
    </recommendedName>
</protein>
<accession>A0A0C9XFD1</accession>
<dbReference type="PANTHER" id="PTHR47534:SF3">
    <property type="entry name" value="ALCOHOL DEHYDROGENASE-LIKE C-TERMINAL DOMAIN-CONTAINING PROTEIN"/>
    <property type="match status" value="1"/>
</dbReference>
<organism evidence="2 3">
    <name type="scientific">Laccaria amethystina LaAM-08-1</name>
    <dbReference type="NCBI Taxonomy" id="1095629"/>
    <lineage>
        <taxon>Eukaryota</taxon>
        <taxon>Fungi</taxon>
        <taxon>Dikarya</taxon>
        <taxon>Basidiomycota</taxon>
        <taxon>Agaricomycotina</taxon>
        <taxon>Agaricomycetes</taxon>
        <taxon>Agaricomycetidae</taxon>
        <taxon>Agaricales</taxon>
        <taxon>Agaricineae</taxon>
        <taxon>Hydnangiaceae</taxon>
        <taxon>Laccaria</taxon>
    </lineage>
</organism>
<keyword evidence="3" id="KW-1185">Reference proteome</keyword>
<dbReference type="PANTHER" id="PTHR47534">
    <property type="entry name" value="YALI0E05731P"/>
    <property type="match status" value="1"/>
</dbReference>
<evidence type="ECO:0000313" key="2">
    <source>
        <dbReference type="EMBL" id="KIK03606.1"/>
    </source>
</evidence>
<reference evidence="3" key="2">
    <citation type="submission" date="2015-01" db="EMBL/GenBank/DDBJ databases">
        <title>Evolutionary Origins and Diversification of the Mycorrhizal Mutualists.</title>
        <authorList>
            <consortium name="DOE Joint Genome Institute"/>
            <consortium name="Mycorrhizal Genomics Consortium"/>
            <person name="Kohler A."/>
            <person name="Kuo A."/>
            <person name="Nagy L.G."/>
            <person name="Floudas D."/>
            <person name="Copeland A."/>
            <person name="Barry K.W."/>
            <person name="Cichocki N."/>
            <person name="Veneault-Fourrey C."/>
            <person name="LaButti K."/>
            <person name="Lindquist E.A."/>
            <person name="Lipzen A."/>
            <person name="Lundell T."/>
            <person name="Morin E."/>
            <person name="Murat C."/>
            <person name="Riley R."/>
            <person name="Ohm R."/>
            <person name="Sun H."/>
            <person name="Tunlid A."/>
            <person name="Henrissat B."/>
            <person name="Grigoriev I.V."/>
            <person name="Hibbett D.S."/>
            <person name="Martin F."/>
        </authorList>
    </citation>
    <scope>NUCLEOTIDE SEQUENCE [LARGE SCALE GENOMIC DNA]</scope>
    <source>
        <strain evidence="3">LaAM-08-1</strain>
    </source>
</reference>
<proteinExistence type="predicted"/>
<evidence type="ECO:0000313" key="3">
    <source>
        <dbReference type="Proteomes" id="UP000054477"/>
    </source>
</evidence>
<dbReference type="InterPro" id="IPR052228">
    <property type="entry name" value="Sec_Metab_Biosynth_Oxidored"/>
</dbReference>
<sequence>MPTLAVAKSSNAGYHPSYLPVAVIFGGTSGIGQAMTETLAAYLNGRVHIVIVARNKVAADNIIASLPKPTASEAAGSKYEFMACDVTLMKGVHAACRELSERLPKINFLVLSAGVFSFSGREETEEGIDKKMASRYYSRWAIINGLLPSLRKAKEAGEDASVLSILGAGMGPEVDLEDLGLKKGYSGWKAMTQTIGYNDLMIAEYAKREPEISFTHIFPGTVATPAFRPSSLLLTILMLPLRPILWLISTKPEDCAEYMLFALLNAEKGMNRRNPKGDDIGTKGFPQAADGQQRVWDHSVQLTTV</sequence>
<dbReference type="Gene3D" id="3.40.50.720">
    <property type="entry name" value="NAD(P)-binding Rossmann-like Domain"/>
    <property type="match status" value="1"/>
</dbReference>
<dbReference type="SUPFAM" id="SSF51735">
    <property type="entry name" value="NAD(P)-binding Rossmann-fold domains"/>
    <property type="match status" value="1"/>
</dbReference>